<keyword evidence="2" id="KW-0539">Nucleus</keyword>
<dbReference type="PANTHER" id="PTHR22812">
    <property type="entry name" value="CHROMOBOX PROTEIN"/>
    <property type="match status" value="1"/>
</dbReference>
<dbReference type="InterPro" id="IPR023780">
    <property type="entry name" value="Chromo_domain"/>
</dbReference>
<name>A0A8H5C9U6_9AGAR</name>
<accession>A0A8H5C9U6</accession>
<evidence type="ECO:0000313" key="5">
    <source>
        <dbReference type="EMBL" id="KAF5337920.1"/>
    </source>
</evidence>
<dbReference type="SUPFAM" id="SSF54160">
    <property type="entry name" value="Chromo domain-like"/>
    <property type="match status" value="2"/>
</dbReference>
<dbReference type="AlphaFoldDB" id="A0A8H5C9U6"/>
<feature type="region of interest" description="Disordered" evidence="3">
    <location>
        <begin position="1"/>
        <end position="62"/>
    </location>
</feature>
<feature type="domain" description="Chromo" evidence="4">
    <location>
        <begin position="448"/>
        <end position="501"/>
    </location>
</feature>
<evidence type="ECO:0000259" key="4">
    <source>
        <dbReference type="PROSITE" id="PS50013"/>
    </source>
</evidence>
<evidence type="ECO:0000256" key="2">
    <source>
        <dbReference type="ARBA" id="ARBA00023242"/>
    </source>
</evidence>
<dbReference type="GO" id="GO:0005634">
    <property type="term" value="C:nucleus"/>
    <property type="evidence" value="ECO:0007669"/>
    <property type="project" value="UniProtKB-SubCell"/>
</dbReference>
<comment type="subcellular location">
    <subcellularLocation>
        <location evidence="1">Nucleus</location>
    </subcellularLocation>
</comment>
<dbReference type="GO" id="GO:0006338">
    <property type="term" value="P:chromatin remodeling"/>
    <property type="evidence" value="ECO:0007669"/>
    <property type="project" value="UniProtKB-ARBA"/>
</dbReference>
<evidence type="ECO:0000256" key="1">
    <source>
        <dbReference type="ARBA" id="ARBA00004123"/>
    </source>
</evidence>
<dbReference type="InterPro" id="IPR040684">
    <property type="entry name" value="HMUDK_hel"/>
</dbReference>
<sequence length="563" mass="64962">MPPTRTSHSFTSVSGKASPGRHVSVDSDLSSELTNLERDTLSPTPDIQGPAPVRSTRSSFGDLDRRNYADPYSIPRPRLSRIYSGTELLDVADVPVATRPRPQYIKIHGRTFKPTAVFDTFWYWCSERHAIYERRRVGQPFPWTDDKYLQTSRFCNTFRVLDKVSQYLIREVIEKGSQDPTELVFRIVLFNIFTKPATWEVLVEELGPLEWSRYRRKDYIKVLTELNECQAIFTGSFLKNGPRLGYEDVFVNHLVLLEIMMDKDLAGIIQNAQYMAEIHSFFHSLPGMANFNAYQLLLNLSYSNIMQFSGMDFVVPCKGSIAGLVRIFGQEMQKLEKDPSLGEAIMRWFATHQTEQFRRLGLKPPKLGPKGQLMELADIEHALCEVDKYCRLSKKSFNLSDSDLEELREKFSTSYPSTAILPKAWTNPQRRVARRFPGGGFPAMLKQYVVQSLRGHRRAEDGSIEFHVHWSGYNRERDHTWEREWSLLEDSPAVVEEYRKKLGCVVDCVEDMRTTAKSREFLVFWSAFDAKDATWEPEARLRRDAPVVLAEFLRKRGMSTDAC</sequence>
<dbReference type="SMART" id="SM00298">
    <property type="entry name" value="CHROMO"/>
    <property type="match status" value="2"/>
</dbReference>
<dbReference type="CDD" id="cd00024">
    <property type="entry name" value="CD_CSD"/>
    <property type="match status" value="2"/>
</dbReference>
<evidence type="ECO:0000256" key="3">
    <source>
        <dbReference type="SAM" id="MobiDB-lite"/>
    </source>
</evidence>
<dbReference type="Pfam" id="PF18723">
    <property type="entry name" value="HMUDK_hel"/>
    <property type="match status" value="1"/>
</dbReference>
<organism evidence="5 6">
    <name type="scientific">Tetrapyrgos nigripes</name>
    <dbReference type="NCBI Taxonomy" id="182062"/>
    <lineage>
        <taxon>Eukaryota</taxon>
        <taxon>Fungi</taxon>
        <taxon>Dikarya</taxon>
        <taxon>Basidiomycota</taxon>
        <taxon>Agaricomycotina</taxon>
        <taxon>Agaricomycetes</taxon>
        <taxon>Agaricomycetidae</taxon>
        <taxon>Agaricales</taxon>
        <taxon>Marasmiineae</taxon>
        <taxon>Marasmiaceae</taxon>
        <taxon>Tetrapyrgos</taxon>
    </lineage>
</organism>
<dbReference type="PROSITE" id="PS50013">
    <property type="entry name" value="CHROMO_2"/>
    <property type="match status" value="2"/>
</dbReference>
<feature type="domain" description="Chromo" evidence="4">
    <location>
        <begin position="507"/>
        <end position="556"/>
    </location>
</feature>
<dbReference type="EMBL" id="JAACJM010000203">
    <property type="protein sequence ID" value="KAF5337920.1"/>
    <property type="molecule type" value="Genomic_DNA"/>
</dbReference>
<dbReference type="Gene3D" id="2.40.50.40">
    <property type="match status" value="2"/>
</dbReference>
<dbReference type="Pfam" id="PF00385">
    <property type="entry name" value="Chromo"/>
    <property type="match status" value="2"/>
</dbReference>
<dbReference type="InterPro" id="IPR016197">
    <property type="entry name" value="Chromo-like_dom_sf"/>
</dbReference>
<keyword evidence="6" id="KW-1185">Reference proteome</keyword>
<comment type="caution">
    <text evidence="5">The sequence shown here is derived from an EMBL/GenBank/DDBJ whole genome shotgun (WGS) entry which is preliminary data.</text>
</comment>
<evidence type="ECO:0000313" key="6">
    <source>
        <dbReference type="Proteomes" id="UP000559256"/>
    </source>
</evidence>
<dbReference type="OrthoDB" id="433924at2759"/>
<dbReference type="InterPro" id="IPR051219">
    <property type="entry name" value="Heterochromatin_chromo-domain"/>
</dbReference>
<protein>
    <recommendedName>
        <fullName evidence="4">Chromo domain-containing protein</fullName>
    </recommendedName>
</protein>
<proteinExistence type="predicted"/>
<dbReference type="Proteomes" id="UP000559256">
    <property type="component" value="Unassembled WGS sequence"/>
</dbReference>
<reference evidence="5 6" key="1">
    <citation type="journal article" date="2020" name="ISME J.">
        <title>Uncovering the hidden diversity of litter-decomposition mechanisms in mushroom-forming fungi.</title>
        <authorList>
            <person name="Floudas D."/>
            <person name="Bentzer J."/>
            <person name="Ahren D."/>
            <person name="Johansson T."/>
            <person name="Persson P."/>
            <person name="Tunlid A."/>
        </authorList>
    </citation>
    <scope>NUCLEOTIDE SEQUENCE [LARGE SCALE GENOMIC DNA]</scope>
    <source>
        <strain evidence="5 6">CBS 291.85</strain>
    </source>
</reference>
<gene>
    <name evidence="5" type="ORF">D9758_013116</name>
</gene>
<dbReference type="InterPro" id="IPR000953">
    <property type="entry name" value="Chromo/chromo_shadow_dom"/>
</dbReference>
<feature type="compositionally biased region" description="Polar residues" evidence="3">
    <location>
        <begin position="1"/>
        <end position="15"/>
    </location>
</feature>